<dbReference type="InterPro" id="IPR036259">
    <property type="entry name" value="MFS_trans_sf"/>
</dbReference>
<dbReference type="Proteomes" id="UP000014480">
    <property type="component" value="Unassembled WGS sequence"/>
</dbReference>
<keyword evidence="5" id="KW-0472">Membrane</keyword>
<dbReference type="GO" id="GO:0022857">
    <property type="term" value="F:transmembrane transporter activity"/>
    <property type="evidence" value="ECO:0007669"/>
    <property type="project" value="TreeGrafter"/>
</dbReference>
<dbReference type="HOGENOM" id="CLU_2399556_0_0_1"/>
<gene>
    <name evidence="6" type="ORF">Cob_v009894</name>
</gene>
<evidence type="ECO:0000256" key="3">
    <source>
        <dbReference type="ARBA" id="ARBA00022692"/>
    </source>
</evidence>
<evidence type="ECO:0000313" key="7">
    <source>
        <dbReference type="Proteomes" id="UP000014480"/>
    </source>
</evidence>
<dbReference type="eggNOG" id="KOG2533">
    <property type="taxonomic scope" value="Eukaryota"/>
</dbReference>
<comment type="caution">
    <text evidence="6">The sequence shown here is derived from an EMBL/GenBank/DDBJ whole genome shotgun (WGS) entry which is preliminary data.</text>
</comment>
<keyword evidence="3" id="KW-0812">Transmembrane</keyword>
<evidence type="ECO:0000256" key="4">
    <source>
        <dbReference type="ARBA" id="ARBA00022989"/>
    </source>
</evidence>
<dbReference type="AlphaFoldDB" id="N4VM24"/>
<reference evidence="7" key="1">
    <citation type="journal article" date="2013" name="New Phytol.">
        <title>Comparative genomic and transcriptomic analyses reveal the hemibiotrophic stage shift of Colletotrichum fungi.</title>
        <authorList>
            <person name="Gan P."/>
            <person name="Ikeda K."/>
            <person name="Irieda H."/>
            <person name="Narusaka M."/>
            <person name="O'Connell R.J."/>
            <person name="Narusaka Y."/>
            <person name="Takano Y."/>
            <person name="Kubo Y."/>
            <person name="Shirasu K."/>
        </authorList>
    </citation>
    <scope>NUCLEOTIDE SEQUENCE [LARGE SCALE GENOMIC DNA]</scope>
    <source>
        <strain evidence="7">104-T / ATCC 96160 / CBS 514.97 / LARS 414 / MAFF 240422</strain>
    </source>
</reference>
<evidence type="ECO:0000256" key="5">
    <source>
        <dbReference type="ARBA" id="ARBA00023136"/>
    </source>
</evidence>
<dbReference type="Gene3D" id="1.20.1250.20">
    <property type="entry name" value="MFS general substrate transporter like domains"/>
    <property type="match status" value="1"/>
</dbReference>
<evidence type="ECO:0000256" key="2">
    <source>
        <dbReference type="ARBA" id="ARBA00022448"/>
    </source>
</evidence>
<keyword evidence="2" id="KW-0813">Transport</keyword>
<dbReference type="PANTHER" id="PTHR43791:SF12">
    <property type="entry name" value="MAJOR FACILITATOR SUPERFAMILY (MFS) PROFILE DOMAIN-CONTAINING PROTEIN"/>
    <property type="match status" value="1"/>
</dbReference>
<sequence>MVTATRRRNDVRGEKLPGVLEEVESTLKVDPTIRDYSGAHEKSDPREIALVRKLDWWIMPILWLMYWLNYLDRNAIALARLNTLEEDLGLTPT</sequence>
<protein>
    <submittedName>
        <fullName evidence="6">Transporter</fullName>
    </submittedName>
</protein>
<dbReference type="GO" id="GO:0016020">
    <property type="term" value="C:membrane"/>
    <property type="evidence" value="ECO:0007669"/>
    <property type="project" value="UniProtKB-SubCell"/>
</dbReference>
<evidence type="ECO:0000256" key="1">
    <source>
        <dbReference type="ARBA" id="ARBA00004141"/>
    </source>
</evidence>
<dbReference type="SUPFAM" id="SSF103473">
    <property type="entry name" value="MFS general substrate transporter"/>
    <property type="match status" value="1"/>
</dbReference>
<name>N4VM24_COLOR</name>
<accession>N4VM24</accession>
<dbReference type="OrthoDB" id="4790282at2759"/>
<organism evidence="6 7">
    <name type="scientific">Colletotrichum orbiculare (strain 104-T / ATCC 96160 / CBS 514.97 / LARS 414 / MAFF 240422)</name>
    <name type="common">Cucumber anthracnose fungus</name>
    <name type="synonym">Colletotrichum lagenarium</name>
    <dbReference type="NCBI Taxonomy" id="1213857"/>
    <lineage>
        <taxon>Eukaryota</taxon>
        <taxon>Fungi</taxon>
        <taxon>Dikarya</taxon>
        <taxon>Ascomycota</taxon>
        <taxon>Pezizomycotina</taxon>
        <taxon>Sordariomycetes</taxon>
        <taxon>Hypocreomycetidae</taxon>
        <taxon>Glomerellales</taxon>
        <taxon>Glomerellaceae</taxon>
        <taxon>Colletotrichum</taxon>
        <taxon>Colletotrichum orbiculare species complex</taxon>
    </lineage>
</organism>
<evidence type="ECO:0000313" key="6">
    <source>
        <dbReference type="EMBL" id="TDZ17173.1"/>
    </source>
</evidence>
<keyword evidence="7" id="KW-1185">Reference proteome</keyword>
<keyword evidence="4" id="KW-1133">Transmembrane helix</keyword>
<comment type="subcellular location">
    <subcellularLocation>
        <location evidence="1">Membrane</location>
        <topology evidence="1">Multi-pass membrane protein</topology>
    </subcellularLocation>
</comment>
<dbReference type="EMBL" id="AMCV02000031">
    <property type="protein sequence ID" value="TDZ17173.1"/>
    <property type="molecule type" value="Genomic_DNA"/>
</dbReference>
<proteinExistence type="predicted"/>
<reference evidence="7" key="2">
    <citation type="journal article" date="2019" name="Mol. Plant Microbe Interact.">
        <title>Genome sequence resources for four phytopathogenic fungi from the Colletotrichum orbiculare species complex.</title>
        <authorList>
            <person name="Gan P."/>
            <person name="Tsushima A."/>
            <person name="Narusaka M."/>
            <person name="Narusaka Y."/>
            <person name="Takano Y."/>
            <person name="Kubo Y."/>
            <person name="Shirasu K."/>
        </authorList>
    </citation>
    <scope>GENOME REANNOTATION</scope>
    <source>
        <strain evidence="7">104-T / ATCC 96160 / CBS 514.97 / LARS 414 / MAFF 240422</strain>
    </source>
</reference>
<dbReference type="PANTHER" id="PTHR43791">
    <property type="entry name" value="PERMEASE-RELATED"/>
    <property type="match status" value="1"/>
</dbReference>